<reference evidence="2" key="1">
    <citation type="submission" date="2019-12" db="EMBL/GenBank/DDBJ databases">
        <title>An insight into the sialome of adult female Ixodes ricinus ticks feeding for 6 days.</title>
        <authorList>
            <person name="Perner J."/>
            <person name="Ribeiro J.M.C."/>
        </authorList>
    </citation>
    <scope>NUCLEOTIDE SEQUENCE</scope>
    <source>
        <strain evidence="2">Semi-engorged</strain>
        <tissue evidence="2">Salivary glands</tissue>
    </source>
</reference>
<evidence type="ECO:0000256" key="1">
    <source>
        <dbReference type="SAM" id="SignalP"/>
    </source>
</evidence>
<dbReference type="EMBL" id="GIFC01011013">
    <property type="protein sequence ID" value="MXU93096.1"/>
    <property type="molecule type" value="Transcribed_RNA"/>
</dbReference>
<name>A0A6B0UTP2_IXORI</name>
<protein>
    <submittedName>
        <fullName evidence="2">Putative secreted protein</fullName>
    </submittedName>
</protein>
<feature type="signal peptide" evidence="1">
    <location>
        <begin position="1"/>
        <end position="29"/>
    </location>
</feature>
<sequence>MTGIVRCSANALIVAFLFLCCGLSSLVRPWTPSALTPVDSINLPSARVSSSLSRTLILQVTGKVVLCTNAVRMAFTLSNCVSRAAPIPPFSENSFGHPMLTSIPATSFSTSLATCTARSGLQVPICRMFFPLSFSHVRKTI</sequence>
<organism evidence="2">
    <name type="scientific">Ixodes ricinus</name>
    <name type="common">Common tick</name>
    <name type="synonym">Acarus ricinus</name>
    <dbReference type="NCBI Taxonomy" id="34613"/>
    <lineage>
        <taxon>Eukaryota</taxon>
        <taxon>Metazoa</taxon>
        <taxon>Ecdysozoa</taxon>
        <taxon>Arthropoda</taxon>
        <taxon>Chelicerata</taxon>
        <taxon>Arachnida</taxon>
        <taxon>Acari</taxon>
        <taxon>Parasitiformes</taxon>
        <taxon>Ixodida</taxon>
        <taxon>Ixodoidea</taxon>
        <taxon>Ixodidae</taxon>
        <taxon>Ixodinae</taxon>
        <taxon>Ixodes</taxon>
    </lineage>
</organism>
<dbReference type="AlphaFoldDB" id="A0A6B0UTP2"/>
<keyword evidence="1" id="KW-0732">Signal</keyword>
<accession>A0A6B0UTP2</accession>
<evidence type="ECO:0000313" key="2">
    <source>
        <dbReference type="EMBL" id="MXU93096.1"/>
    </source>
</evidence>
<proteinExistence type="predicted"/>
<feature type="chain" id="PRO_5025529971" evidence="1">
    <location>
        <begin position="30"/>
        <end position="141"/>
    </location>
</feature>